<organism evidence="2 3">
    <name type="scientific">Thiorhodococcus mannitoliphagus</name>
    <dbReference type="NCBI Taxonomy" id="329406"/>
    <lineage>
        <taxon>Bacteria</taxon>
        <taxon>Pseudomonadati</taxon>
        <taxon>Pseudomonadota</taxon>
        <taxon>Gammaproteobacteria</taxon>
        <taxon>Chromatiales</taxon>
        <taxon>Chromatiaceae</taxon>
        <taxon>Thiorhodococcus</taxon>
    </lineage>
</organism>
<keyword evidence="1" id="KW-1133">Transmembrane helix</keyword>
<sequence>METDGTSEGAFLDIATNLLAIILILTLFSLVSIQQERRTSTSPTARPTSLERFVEPQRDLFPPFSVFYFVLSERVVRWDQEAVVEALSAAPDLTSGSTAQGRYQWLPEPLVTRDLDTFQLRFFLDQAAVQRQEPAFPESRIDAFIAELTAAHTANRAAPVFLVYPDGMETFAPLYERLQQSDLRFRWFTQAVDAPLLLGRHPAQFTDHGIYW</sequence>
<reference evidence="3" key="1">
    <citation type="journal article" date="2020" name="Microbiol. Resour. Announc.">
        <title>Draft Genome Sequences of Thiorhodococcus mannitoliphagus and Thiorhodococcus minor, Purple Sulfur Photosynthetic Bacteria in the Gammaproteobacterial Family Chromatiaceae.</title>
        <authorList>
            <person name="Aviles F.A."/>
            <person name="Meyer T.E."/>
            <person name="Kyndt J.A."/>
        </authorList>
    </citation>
    <scope>NUCLEOTIDE SEQUENCE [LARGE SCALE GENOMIC DNA]</scope>
    <source>
        <strain evidence="3">DSM 18266</strain>
    </source>
</reference>
<name>A0A6P1DWE0_9GAMM</name>
<feature type="transmembrane region" description="Helical" evidence="1">
    <location>
        <begin position="14"/>
        <end position="33"/>
    </location>
</feature>
<keyword evidence="3" id="KW-1185">Reference proteome</keyword>
<dbReference type="EMBL" id="JAAIJR010000043">
    <property type="protein sequence ID" value="NEX21026.1"/>
    <property type="molecule type" value="Genomic_DNA"/>
</dbReference>
<accession>A0A6P1DWE0</accession>
<protein>
    <submittedName>
        <fullName evidence="2">Uncharacterized protein</fullName>
    </submittedName>
</protein>
<evidence type="ECO:0000313" key="2">
    <source>
        <dbReference type="EMBL" id="NEX21026.1"/>
    </source>
</evidence>
<keyword evidence="1" id="KW-0472">Membrane</keyword>
<evidence type="ECO:0000256" key="1">
    <source>
        <dbReference type="SAM" id="Phobius"/>
    </source>
</evidence>
<proteinExistence type="predicted"/>
<dbReference type="Proteomes" id="UP000471640">
    <property type="component" value="Unassembled WGS sequence"/>
</dbReference>
<gene>
    <name evidence="2" type="ORF">G3480_12005</name>
</gene>
<dbReference type="AlphaFoldDB" id="A0A6P1DWE0"/>
<keyword evidence="1" id="KW-0812">Transmembrane</keyword>
<dbReference type="RefSeq" id="WP_164654131.1">
    <property type="nucleotide sequence ID" value="NZ_JAAIJR010000043.1"/>
</dbReference>
<evidence type="ECO:0000313" key="3">
    <source>
        <dbReference type="Proteomes" id="UP000471640"/>
    </source>
</evidence>
<reference evidence="2 3" key="2">
    <citation type="submission" date="2020-02" db="EMBL/GenBank/DDBJ databases">
        <title>Genome sequences of Thiorhodococcus mannitoliphagus and Thiorhodococcus minor, purple sulfur photosynthetic bacteria in the gammaproteobacterial family, Chromatiaceae.</title>
        <authorList>
            <person name="Aviles F.A."/>
            <person name="Meyer T.E."/>
            <person name="Kyndt J.A."/>
        </authorList>
    </citation>
    <scope>NUCLEOTIDE SEQUENCE [LARGE SCALE GENOMIC DNA]</scope>
    <source>
        <strain evidence="2 3">DSM 18266</strain>
    </source>
</reference>
<comment type="caution">
    <text evidence="2">The sequence shown here is derived from an EMBL/GenBank/DDBJ whole genome shotgun (WGS) entry which is preliminary data.</text>
</comment>